<reference evidence="2" key="2">
    <citation type="submission" date="2007-03" db="EMBL/GenBank/DDBJ databases">
        <authorList>
            <consortium name="The International Medicago Genome Annotation Group"/>
        </authorList>
    </citation>
    <scope>NUCLEOTIDE SEQUENCE</scope>
</reference>
<evidence type="ECO:0008006" key="3">
    <source>
        <dbReference type="Google" id="ProtNLM"/>
    </source>
</evidence>
<keyword evidence="1" id="KW-0812">Transmembrane</keyword>
<evidence type="ECO:0000256" key="1">
    <source>
        <dbReference type="SAM" id="Phobius"/>
    </source>
</evidence>
<feature type="transmembrane region" description="Helical" evidence="1">
    <location>
        <begin position="6"/>
        <end position="27"/>
    </location>
</feature>
<proteinExistence type="predicted"/>
<protein>
    <recommendedName>
        <fullName evidence="3">Transmembrane protein</fullName>
    </recommendedName>
</protein>
<keyword evidence="1" id="KW-0472">Membrane</keyword>
<sequence>MFSIGFPTFLGMVWFSVLPQALQAVFFRVRWGMPNYR</sequence>
<dbReference type="EMBL" id="AC155886">
    <property type="protein sequence ID" value="ABN08231.1"/>
    <property type="molecule type" value="Genomic_DNA"/>
</dbReference>
<reference evidence="2" key="1">
    <citation type="submission" date="2005-04" db="EMBL/GenBank/DDBJ databases">
        <authorList>
            <person name="Town C.D."/>
        </authorList>
    </citation>
    <scope>NUCLEOTIDE SEQUENCE</scope>
</reference>
<organism evidence="2">
    <name type="scientific">Medicago truncatula</name>
    <name type="common">Barrel medic</name>
    <name type="synonym">Medicago tribuloides</name>
    <dbReference type="NCBI Taxonomy" id="3880"/>
    <lineage>
        <taxon>Eukaryota</taxon>
        <taxon>Viridiplantae</taxon>
        <taxon>Streptophyta</taxon>
        <taxon>Embryophyta</taxon>
        <taxon>Tracheophyta</taxon>
        <taxon>Spermatophyta</taxon>
        <taxon>Magnoliopsida</taxon>
        <taxon>eudicotyledons</taxon>
        <taxon>Gunneridae</taxon>
        <taxon>Pentapetalae</taxon>
        <taxon>rosids</taxon>
        <taxon>fabids</taxon>
        <taxon>Fabales</taxon>
        <taxon>Fabaceae</taxon>
        <taxon>Papilionoideae</taxon>
        <taxon>50 kb inversion clade</taxon>
        <taxon>NPAAA clade</taxon>
        <taxon>Hologalegina</taxon>
        <taxon>IRL clade</taxon>
        <taxon>Trifolieae</taxon>
        <taxon>Medicago</taxon>
    </lineage>
</organism>
<name>A2Q3N1_MEDTR</name>
<keyword evidence="1" id="KW-1133">Transmembrane helix</keyword>
<dbReference type="AlphaFoldDB" id="A2Q3N1"/>
<accession>A2Q3N1</accession>
<evidence type="ECO:0000313" key="2">
    <source>
        <dbReference type="EMBL" id="ABN08231.1"/>
    </source>
</evidence>
<gene>
    <name evidence="2" type="ORF">MtrDRAFT_AC155886g8v2</name>
</gene>